<feature type="compositionally biased region" description="Basic and acidic residues" evidence="1">
    <location>
        <begin position="36"/>
        <end position="45"/>
    </location>
</feature>
<organism evidence="2 3">
    <name type="scientific">Tagetes erecta</name>
    <name type="common">African marigold</name>
    <dbReference type="NCBI Taxonomy" id="13708"/>
    <lineage>
        <taxon>Eukaryota</taxon>
        <taxon>Viridiplantae</taxon>
        <taxon>Streptophyta</taxon>
        <taxon>Embryophyta</taxon>
        <taxon>Tracheophyta</taxon>
        <taxon>Spermatophyta</taxon>
        <taxon>Magnoliopsida</taxon>
        <taxon>eudicotyledons</taxon>
        <taxon>Gunneridae</taxon>
        <taxon>Pentapetalae</taxon>
        <taxon>asterids</taxon>
        <taxon>campanulids</taxon>
        <taxon>Asterales</taxon>
        <taxon>Asteraceae</taxon>
        <taxon>Asteroideae</taxon>
        <taxon>Heliantheae alliance</taxon>
        <taxon>Tageteae</taxon>
        <taxon>Tagetes</taxon>
    </lineage>
</organism>
<dbReference type="Proteomes" id="UP001229421">
    <property type="component" value="Unassembled WGS sequence"/>
</dbReference>
<accession>A0AAD8KP41</accession>
<dbReference type="EMBL" id="JAUHHV010000005">
    <property type="protein sequence ID" value="KAK1424676.1"/>
    <property type="molecule type" value="Genomic_DNA"/>
</dbReference>
<keyword evidence="3" id="KW-1185">Reference proteome</keyword>
<evidence type="ECO:0000256" key="1">
    <source>
        <dbReference type="SAM" id="MobiDB-lite"/>
    </source>
</evidence>
<proteinExistence type="predicted"/>
<dbReference type="AlphaFoldDB" id="A0AAD8KP41"/>
<protein>
    <submittedName>
        <fullName evidence="2">Uncharacterized protein</fullName>
    </submittedName>
</protein>
<reference evidence="2" key="1">
    <citation type="journal article" date="2023" name="bioRxiv">
        <title>Improved chromosome-level genome assembly for marigold (Tagetes erecta).</title>
        <authorList>
            <person name="Jiang F."/>
            <person name="Yuan L."/>
            <person name="Wang S."/>
            <person name="Wang H."/>
            <person name="Xu D."/>
            <person name="Wang A."/>
            <person name="Fan W."/>
        </authorList>
    </citation>
    <scope>NUCLEOTIDE SEQUENCE</scope>
    <source>
        <strain evidence="2">WSJ</strain>
        <tissue evidence="2">Leaf</tissue>
    </source>
</reference>
<comment type="caution">
    <text evidence="2">The sequence shown here is derived from an EMBL/GenBank/DDBJ whole genome shotgun (WGS) entry which is preliminary data.</text>
</comment>
<gene>
    <name evidence="2" type="ORF">QVD17_20011</name>
</gene>
<evidence type="ECO:0000313" key="3">
    <source>
        <dbReference type="Proteomes" id="UP001229421"/>
    </source>
</evidence>
<evidence type="ECO:0000313" key="2">
    <source>
        <dbReference type="EMBL" id="KAK1424676.1"/>
    </source>
</evidence>
<sequence>MPTAVVVVERYSSSSGGDGGAVHVGVVWENVCKDGTYPKDPRDPEDGSDTGGPSGSGSELPNFGIGGSRDWDWLDDLNLDGAISLEEEVGEETIIDTSADVTH</sequence>
<name>A0AAD8KP41_TARER</name>
<feature type="region of interest" description="Disordered" evidence="1">
    <location>
        <begin position="33"/>
        <end position="67"/>
    </location>
</feature>